<reference evidence="3" key="1">
    <citation type="journal article" date="2021" name="Nat. Microbiol.">
        <title>Cocultivation of an ultrasmall environmental parasitic bacterium with lytic ability against bacteria associated with wastewater foams.</title>
        <authorList>
            <person name="Batinovic S."/>
            <person name="Rose J.J.A."/>
            <person name="Ratcliffe J."/>
            <person name="Seviour R.J."/>
            <person name="Petrovski S."/>
        </authorList>
    </citation>
    <scope>NUCLEOTIDE SEQUENCE</scope>
    <source>
        <strain evidence="3">JR1</strain>
    </source>
</reference>
<dbReference type="InterPro" id="IPR042001">
    <property type="entry name" value="Sortase_F"/>
</dbReference>
<keyword evidence="4" id="KW-1185">Reference proteome</keyword>
<dbReference type="Gene3D" id="2.40.260.10">
    <property type="entry name" value="Sortase"/>
    <property type="match status" value="1"/>
</dbReference>
<dbReference type="PROSITE" id="PS51257">
    <property type="entry name" value="PROKAR_LIPOPROTEIN"/>
    <property type="match status" value="1"/>
</dbReference>
<dbReference type="Proteomes" id="UP001059824">
    <property type="component" value="Chromosome"/>
</dbReference>
<dbReference type="KEGG" id="mama:GII36_03055"/>
<dbReference type="SUPFAM" id="SSF63817">
    <property type="entry name" value="Sortase"/>
    <property type="match status" value="1"/>
</dbReference>
<sequence>MVTGLRIEQKSESHFGLWLSILLGAALVAACAWYGYRYYTTGEQPPVPVALAAANPEVDEADVTTVQTEGHKVAPNQPRYISIPSLGIDKARVLSVGTKANGELDTPHNIHDVGWYTKSATPGSGSSALLLDGHNGGPTKGGVFEKLPDMKEGDEITVERGDGQKFTYEVQEVKTLTLDDLNNGGMKRMSESASDIAEGLNLISCTGNWIPAQQTYDKRITIRAVAVE</sequence>
<dbReference type="EMBL" id="CP045921">
    <property type="protein sequence ID" value="QHN42817.1"/>
    <property type="molecule type" value="Genomic_DNA"/>
</dbReference>
<organism evidence="3 4">
    <name type="scientific">Candidatus Mycosynbacter amalyticus</name>
    <dbReference type="NCBI Taxonomy" id="2665156"/>
    <lineage>
        <taxon>Bacteria</taxon>
        <taxon>Candidatus Saccharimonadota</taxon>
        <taxon>Candidatus Saccharimonadota incertae sedis</taxon>
        <taxon>Candidatus Mycosynbacter</taxon>
    </lineage>
</organism>
<keyword evidence="1" id="KW-0378">Hydrolase</keyword>
<accession>A0A857MTS1</accession>
<dbReference type="InterPro" id="IPR005754">
    <property type="entry name" value="Sortase"/>
</dbReference>
<dbReference type="InterPro" id="IPR023365">
    <property type="entry name" value="Sortase_dom-sf"/>
</dbReference>
<keyword evidence="2" id="KW-1133">Transmembrane helix</keyword>
<protein>
    <submittedName>
        <fullName evidence="3">Sortase</fullName>
    </submittedName>
</protein>
<evidence type="ECO:0000256" key="1">
    <source>
        <dbReference type="ARBA" id="ARBA00022801"/>
    </source>
</evidence>
<feature type="transmembrane region" description="Helical" evidence="2">
    <location>
        <begin position="15"/>
        <end position="36"/>
    </location>
</feature>
<dbReference type="AlphaFoldDB" id="A0A857MTS1"/>
<evidence type="ECO:0000313" key="3">
    <source>
        <dbReference type="EMBL" id="QHN42817.1"/>
    </source>
</evidence>
<evidence type="ECO:0000256" key="2">
    <source>
        <dbReference type="SAM" id="Phobius"/>
    </source>
</evidence>
<dbReference type="RefSeq" id="WP_260762321.1">
    <property type="nucleotide sequence ID" value="NZ_CP045921.1"/>
</dbReference>
<gene>
    <name evidence="3" type="ORF">GII36_03055</name>
</gene>
<dbReference type="Pfam" id="PF04203">
    <property type="entry name" value="Sortase"/>
    <property type="match status" value="1"/>
</dbReference>
<name>A0A857MTS1_9BACT</name>
<dbReference type="GO" id="GO:0016787">
    <property type="term" value="F:hydrolase activity"/>
    <property type="evidence" value="ECO:0007669"/>
    <property type="project" value="UniProtKB-KW"/>
</dbReference>
<keyword evidence="2" id="KW-0812">Transmembrane</keyword>
<keyword evidence="2" id="KW-0472">Membrane</keyword>
<evidence type="ECO:0000313" key="4">
    <source>
        <dbReference type="Proteomes" id="UP001059824"/>
    </source>
</evidence>
<dbReference type="CDD" id="cd05829">
    <property type="entry name" value="Sortase_F"/>
    <property type="match status" value="1"/>
</dbReference>
<proteinExistence type="predicted"/>